<feature type="transmembrane region" description="Helical" evidence="8">
    <location>
        <begin position="178"/>
        <end position="200"/>
    </location>
</feature>
<name>A0A7H8Q659_9BACL</name>
<feature type="transmembrane region" description="Helical" evidence="8">
    <location>
        <begin position="399"/>
        <end position="419"/>
    </location>
</feature>
<comment type="similarity">
    <text evidence="8 9">Belongs to the MurJ/MviN family.</text>
</comment>
<comment type="subcellular location">
    <subcellularLocation>
        <location evidence="1 8">Cell membrane</location>
        <topology evidence="1 8">Multi-pass membrane protein</topology>
    </subcellularLocation>
</comment>
<comment type="function">
    <text evidence="8 9">Involved in peptidoglycan biosynthesis. Transports lipid-linked peptidoglycan precursors from the inner to the outer leaflet of the cytoplasmic membrane.</text>
</comment>
<dbReference type="GO" id="GO:0008360">
    <property type="term" value="P:regulation of cell shape"/>
    <property type="evidence" value="ECO:0007669"/>
    <property type="project" value="UniProtKB-UniRule"/>
</dbReference>
<dbReference type="PIRSF" id="PIRSF002869">
    <property type="entry name" value="MviN"/>
    <property type="match status" value="1"/>
</dbReference>
<gene>
    <name evidence="8 10" type="primary">murJ</name>
    <name evidence="10" type="ORF">HF394_01985</name>
</gene>
<dbReference type="AlphaFoldDB" id="A0A7H8Q659"/>
<feature type="transmembrane region" description="Helical" evidence="8">
    <location>
        <begin position="465"/>
        <end position="486"/>
    </location>
</feature>
<dbReference type="CDD" id="cd13123">
    <property type="entry name" value="MATE_MurJ_like"/>
    <property type="match status" value="1"/>
</dbReference>
<evidence type="ECO:0000256" key="6">
    <source>
        <dbReference type="ARBA" id="ARBA00022989"/>
    </source>
</evidence>
<evidence type="ECO:0000256" key="9">
    <source>
        <dbReference type="PIRNR" id="PIRNR002869"/>
    </source>
</evidence>
<keyword evidence="8 9" id="KW-0961">Cell wall biogenesis/degradation</keyword>
<dbReference type="UniPathway" id="UPA00219"/>
<evidence type="ECO:0000256" key="7">
    <source>
        <dbReference type="ARBA" id="ARBA00023136"/>
    </source>
</evidence>
<dbReference type="InterPro" id="IPR051050">
    <property type="entry name" value="Lipid_II_flippase_MurJ/MviN"/>
</dbReference>
<dbReference type="GO" id="GO:0005886">
    <property type="term" value="C:plasma membrane"/>
    <property type="evidence" value="ECO:0007669"/>
    <property type="project" value="UniProtKB-SubCell"/>
</dbReference>
<evidence type="ECO:0000256" key="5">
    <source>
        <dbReference type="ARBA" id="ARBA00022984"/>
    </source>
</evidence>
<dbReference type="GO" id="GO:0009252">
    <property type="term" value="P:peptidoglycan biosynthetic process"/>
    <property type="evidence" value="ECO:0007669"/>
    <property type="project" value="UniProtKB-UniRule"/>
</dbReference>
<keyword evidence="4 8" id="KW-0133">Cell shape</keyword>
<proteinExistence type="inferred from homology"/>
<dbReference type="HAMAP" id="MF_02078">
    <property type="entry name" value="MurJ_MviN"/>
    <property type="match status" value="1"/>
</dbReference>
<sequence length="504" mass="54964">MEKTVIAIMTVIVVTKVLGFSRDISLSYFYGADGLTDAYLISTDIPTAFFSFVGMGIAASFIPIFTKIQETQGIGEARKFTSNVINMVLLVSTGIVVLILLFPQAIVKVFASGFEGETLKIAIDFTRIAALSIYFTALIYVFNGYLEVHKRFLPTVLAGLPLNLMMLFVIYLSSFTNIYVLSIGTLVAVVIQFLFLVPWIRKTGYRHSFKLAPKEKNLKKMMYLAIPVIIGVSADQINVLVDRTLASQIVEGGISALTYSHRIIFFIQAIFVTAVVTVMFPKISKLAVKKNMAELKHIVGKIITTVALIVIPAAVGIMIFSKQITELLFGRGAFEASEVALTSGALFFYAVGMLGFGLREVLVKVFYSLEDSKTPMISAFAAMFVNVVLNIVLSRFMGINGLALATSIATLFCTGLLYLSLVKKVGSMNTKRITLDILKAVIASTVMGFAAKSVYSLLVETSGEILALAGGIGTGILVYAIMLWLLQLSDIGYYKSRILALAKR</sequence>
<feature type="transmembrane region" description="Helical" evidence="8">
    <location>
        <begin position="440"/>
        <end position="459"/>
    </location>
</feature>
<keyword evidence="6 8" id="KW-1133">Transmembrane helix</keyword>
<keyword evidence="2 8" id="KW-1003">Cell membrane</keyword>
<dbReference type="PRINTS" id="PR01806">
    <property type="entry name" value="VIRFACTRMVIN"/>
</dbReference>
<dbReference type="Pfam" id="PF03023">
    <property type="entry name" value="MurJ"/>
    <property type="match status" value="1"/>
</dbReference>
<accession>A0A7H8Q659</accession>
<dbReference type="GO" id="GO:0034204">
    <property type="term" value="P:lipid translocation"/>
    <property type="evidence" value="ECO:0007669"/>
    <property type="project" value="TreeGrafter"/>
</dbReference>
<feature type="transmembrane region" description="Helical" evidence="8">
    <location>
        <begin position="374"/>
        <end position="393"/>
    </location>
</feature>
<dbReference type="NCBIfam" id="TIGR01695">
    <property type="entry name" value="murJ_mviN"/>
    <property type="match status" value="1"/>
</dbReference>
<organism evidence="10 11">
    <name type="scientific">Planococcus glaciei</name>
    <dbReference type="NCBI Taxonomy" id="459472"/>
    <lineage>
        <taxon>Bacteria</taxon>
        <taxon>Bacillati</taxon>
        <taxon>Bacillota</taxon>
        <taxon>Bacilli</taxon>
        <taxon>Bacillales</taxon>
        <taxon>Caryophanaceae</taxon>
        <taxon>Planococcus</taxon>
    </lineage>
</organism>
<feature type="transmembrane region" description="Helical" evidence="8">
    <location>
        <begin position="302"/>
        <end position="320"/>
    </location>
</feature>
<feature type="transmembrane region" description="Helical" evidence="8">
    <location>
        <begin position="45"/>
        <end position="66"/>
    </location>
</feature>
<feature type="transmembrane region" description="Helical" evidence="8">
    <location>
        <begin position="127"/>
        <end position="145"/>
    </location>
</feature>
<keyword evidence="5 8" id="KW-0573">Peptidoglycan synthesis</keyword>
<dbReference type="InterPro" id="IPR004268">
    <property type="entry name" value="MurJ"/>
</dbReference>
<evidence type="ECO:0000313" key="10">
    <source>
        <dbReference type="EMBL" id="QKX49444.1"/>
    </source>
</evidence>
<dbReference type="GO" id="GO:0071555">
    <property type="term" value="P:cell wall organization"/>
    <property type="evidence" value="ECO:0007669"/>
    <property type="project" value="UniProtKB-UniRule"/>
</dbReference>
<dbReference type="PANTHER" id="PTHR47019:SF1">
    <property type="entry name" value="LIPID II FLIPPASE MURJ"/>
    <property type="match status" value="1"/>
</dbReference>
<keyword evidence="11" id="KW-1185">Reference proteome</keyword>
<dbReference type="Proteomes" id="UP000509222">
    <property type="component" value="Chromosome"/>
</dbReference>
<feature type="transmembrane region" description="Helical" evidence="8">
    <location>
        <begin position="152"/>
        <end position="172"/>
    </location>
</feature>
<comment type="pathway">
    <text evidence="8">Cell wall biogenesis; peptidoglycan biosynthesis.</text>
</comment>
<dbReference type="GO" id="GO:0015648">
    <property type="term" value="F:lipid-linked peptidoglycan transporter activity"/>
    <property type="evidence" value="ECO:0007669"/>
    <property type="project" value="UniProtKB-UniRule"/>
</dbReference>
<evidence type="ECO:0000256" key="3">
    <source>
        <dbReference type="ARBA" id="ARBA00022692"/>
    </source>
</evidence>
<keyword evidence="3 8" id="KW-0812">Transmembrane</keyword>
<feature type="transmembrane region" description="Helical" evidence="8">
    <location>
        <begin position="87"/>
        <end position="107"/>
    </location>
</feature>
<protein>
    <recommendedName>
        <fullName evidence="8">Probable lipid II flippase MurJ</fullName>
    </recommendedName>
</protein>
<feature type="transmembrane region" description="Helical" evidence="8">
    <location>
        <begin position="261"/>
        <end position="281"/>
    </location>
</feature>
<keyword evidence="7 8" id="KW-0472">Membrane</keyword>
<evidence type="ECO:0000256" key="8">
    <source>
        <dbReference type="HAMAP-Rule" id="MF_02078"/>
    </source>
</evidence>
<dbReference type="PANTHER" id="PTHR47019">
    <property type="entry name" value="LIPID II FLIPPASE MURJ"/>
    <property type="match status" value="1"/>
</dbReference>
<keyword evidence="8 9" id="KW-0813">Transport</keyword>
<feature type="transmembrane region" description="Helical" evidence="8">
    <location>
        <begin position="340"/>
        <end position="362"/>
    </location>
</feature>
<dbReference type="EMBL" id="CP051177">
    <property type="protein sequence ID" value="QKX49444.1"/>
    <property type="molecule type" value="Genomic_DNA"/>
</dbReference>
<evidence type="ECO:0000256" key="2">
    <source>
        <dbReference type="ARBA" id="ARBA00022475"/>
    </source>
</evidence>
<reference evidence="11" key="1">
    <citation type="submission" date="2020-06" db="EMBL/GenBank/DDBJ databases">
        <title>Isolation of Planomicrobium glaciei.</title>
        <authorList>
            <person name="Malisova L."/>
            <person name="Safrankova R."/>
            <person name="Jakubu V."/>
            <person name="Spanelova P."/>
        </authorList>
    </citation>
    <scope>NUCLEOTIDE SEQUENCE [LARGE SCALE GENOMIC DNA]</scope>
    <source>
        <strain evidence="11">NRL-ATB46093</strain>
    </source>
</reference>
<dbReference type="RefSeq" id="WP_036810334.1">
    <property type="nucleotide sequence ID" value="NZ_CP051177.1"/>
</dbReference>
<evidence type="ECO:0000313" key="11">
    <source>
        <dbReference type="Proteomes" id="UP000509222"/>
    </source>
</evidence>
<evidence type="ECO:0000256" key="1">
    <source>
        <dbReference type="ARBA" id="ARBA00004651"/>
    </source>
</evidence>
<evidence type="ECO:0000256" key="4">
    <source>
        <dbReference type="ARBA" id="ARBA00022960"/>
    </source>
</evidence>